<name>A0A3A3G4Y2_9BURK</name>
<dbReference type="InterPro" id="IPR016039">
    <property type="entry name" value="Thiolase-like"/>
</dbReference>
<keyword evidence="3" id="KW-1185">Reference proteome</keyword>
<dbReference type="RefSeq" id="WP_119786236.1">
    <property type="nucleotide sequence ID" value="NZ_QYUQ01000002.1"/>
</dbReference>
<evidence type="ECO:0000313" key="2">
    <source>
        <dbReference type="EMBL" id="RJG02735.1"/>
    </source>
</evidence>
<organism evidence="2 3">
    <name type="scientific">Noviherbaspirillum sedimenti</name>
    <dbReference type="NCBI Taxonomy" id="2320865"/>
    <lineage>
        <taxon>Bacteria</taxon>
        <taxon>Pseudomonadati</taxon>
        <taxon>Pseudomonadota</taxon>
        <taxon>Betaproteobacteria</taxon>
        <taxon>Burkholderiales</taxon>
        <taxon>Oxalobacteraceae</taxon>
        <taxon>Noviherbaspirillum</taxon>
    </lineage>
</organism>
<evidence type="ECO:0000313" key="3">
    <source>
        <dbReference type="Proteomes" id="UP000266327"/>
    </source>
</evidence>
<feature type="domain" description="Beta-ketoacyl synthase-like N-terminal" evidence="1">
    <location>
        <begin position="25"/>
        <end position="241"/>
    </location>
</feature>
<dbReference type="Pfam" id="PF13723">
    <property type="entry name" value="Ketoacyl-synt_2"/>
    <property type="match status" value="1"/>
</dbReference>
<dbReference type="Proteomes" id="UP000266327">
    <property type="component" value="Unassembled WGS sequence"/>
</dbReference>
<dbReference type="InterPro" id="IPR014030">
    <property type="entry name" value="Ketoacyl_synth_N"/>
</dbReference>
<dbReference type="GO" id="GO:0016746">
    <property type="term" value="F:acyltransferase activity"/>
    <property type="evidence" value="ECO:0007669"/>
    <property type="project" value="InterPro"/>
</dbReference>
<gene>
    <name evidence="2" type="ORF">D3878_15070</name>
</gene>
<comment type="caution">
    <text evidence="2">The sequence shown here is derived from an EMBL/GenBank/DDBJ whole genome shotgun (WGS) entry which is preliminary data.</text>
</comment>
<dbReference type="AlphaFoldDB" id="A0A3A3G4Y2"/>
<dbReference type="EMBL" id="QYUQ01000002">
    <property type="protein sequence ID" value="RJG02735.1"/>
    <property type="molecule type" value="Genomic_DNA"/>
</dbReference>
<accession>A0A3A3G4Y2</accession>
<protein>
    <submittedName>
        <fullName evidence="2">3-oxoacyl-ACP synthase</fullName>
    </submittedName>
</protein>
<sequence length="246" mass="27243">MRSAIEFSIICDAAWAPGIETREAWRNWARGQLPASADSEPVVRAMPAMQRRRLGLLGKMALEVAYECLGQRQDVPTVFCSRHGEVSRSVELLRDLAHGEPLSPTSFGMSVHNAVGGMFSIARGDVANNIALSGGRGSIEHALIEACGLLADGEKAVLLVVYDCPLPAVYADFQDEDALPFAWAWLIEPPREDVISLSWHTLSSDHAGDETPPATSLDVLRFFLRRDPCMERIYGRQSWRWTRHVS</sequence>
<reference evidence="3" key="1">
    <citation type="submission" date="2018-09" db="EMBL/GenBank/DDBJ databases">
        <authorList>
            <person name="Zhu H."/>
        </authorList>
    </citation>
    <scope>NUCLEOTIDE SEQUENCE [LARGE SCALE GENOMIC DNA]</scope>
    <source>
        <strain evidence="3">K1S02-23</strain>
    </source>
</reference>
<evidence type="ECO:0000259" key="1">
    <source>
        <dbReference type="Pfam" id="PF13723"/>
    </source>
</evidence>
<proteinExistence type="predicted"/>
<dbReference type="SUPFAM" id="SSF53901">
    <property type="entry name" value="Thiolase-like"/>
    <property type="match status" value="1"/>
</dbReference>
<dbReference type="OrthoDB" id="9798676at2"/>